<dbReference type="Proteomes" id="UP000824334">
    <property type="component" value="Chromosome"/>
</dbReference>
<name>A0ABX8TEY6_9CAUL</name>
<dbReference type="EMBL" id="CP080034">
    <property type="protein sequence ID" value="QYC09514.1"/>
    <property type="molecule type" value="Genomic_DNA"/>
</dbReference>
<evidence type="ECO:0008006" key="3">
    <source>
        <dbReference type="Google" id="ProtNLM"/>
    </source>
</evidence>
<accession>A0ABX8TEY6</accession>
<evidence type="ECO:0000313" key="2">
    <source>
        <dbReference type="Proteomes" id="UP000824334"/>
    </source>
</evidence>
<dbReference type="RefSeq" id="WP_219355083.1">
    <property type="nucleotide sequence ID" value="NZ_CP080034.1"/>
</dbReference>
<gene>
    <name evidence="1" type="ORF">KWG56_13035</name>
</gene>
<proteinExistence type="predicted"/>
<reference evidence="1 2" key="1">
    <citation type="submission" date="2021-07" db="EMBL/GenBank/DDBJ databases">
        <title>Isolation and characterization of bacteria from a gold mining with a capacity of golden bioaccumulation.</title>
        <authorList>
            <person name="Yang X.J."/>
        </authorList>
    </citation>
    <scope>NUCLEOTIDE SEQUENCE [LARGE SCALE GENOMIC DNA]</scope>
    <source>
        <strain evidence="1 2">Au29</strain>
    </source>
</reference>
<keyword evidence="2" id="KW-1185">Reference proteome</keyword>
<dbReference type="GeneID" id="94376203"/>
<protein>
    <recommendedName>
        <fullName evidence="3">FkbM family methyltransferase</fullName>
    </recommendedName>
</protein>
<sequence>MKDGDVILDVGANIGTHALFLASRFPCSPVFAFEAHPLAEMLLSANLPVVEA</sequence>
<organism evidence="1 2">
    <name type="scientific">Brevundimonas nasdae</name>
    <dbReference type="NCBI Taxonomy" id="172043"/>
    <lineage>
        <taxon>Bacteria</taxon>
        <taxon>Pseudomonadati</taxon>
        <taxon>Pseudomonadota</taxon>
        <taxon>Alphaproteobacteria</taxon>
        <taxon>Caulobacterales</taxon>
        <taxon>Caulobacteraceae</taxon>
        <taxon>Brevundimonas</taxon>
    </lineage>
</organism>
<evidence type="ECO:0000313" key="1">
    <source>
        <dbReference type="EMBL" id="QYC09514.1"/>
    </source>
</evidence>